<feature type="compositionally biased region" description="Basic and acidic residues" evidence="1">
    <location>
        <begin position="238"/>
        <end position="252"/>
    </location>
</feature>
<feature type="region of interest" description="Disordered" evidence="1">
    <location>
        <begin position="1"/>
        <end position="165"/>
    </location>
</feature>
<evidence type="ECO:0000313" key="3">
    <source>
        <dbReference type="Proteomes" id="UP000005237"/>
    </source>
</evidence>
<proteinExistence type="predicted"/>
<accession>A0A8R1E1N7</accession>
<evidence type="ECO:0000313" key="2">
    <source>
        <dbReference type="EnsemblMetazoa" id="CJA18297.1"/>
    </source>
</evidence>
<dbReference type="EnsemblMetazoa" id="CJA18297.1">
    <property type="protein sequence ID" value="CJA18297.1"/>
    <property type="gene ID" value="WBGene00137500"/>
</dbReference>
<protein>
    <submittedName>
        <fullName evidence="2">Uncharacterized protein</fullName>
    </submittedName>
</protein>
<reference evidence="3" key="1">
    <citation type="submission" date="2010-08" db="EMBL/GenBank/DDBJ databases">
        <authorList>
            <consortium name="Caenorhabditis japonica Sequencing Consortium"/>
            <person name="Wilson R.K."/>
        </authorList>
    </citation>
    <scope>NUCLEOTIDE SEQUENCE [LARGE SCALE GENOMIC DNA]</scope>
    <source>
        <strain evidence="3">DF5081</strain>
    </source>
</reference>
<reference evidence="2" key="2">
    <citation type="submission" date="2022-06" db="UniProtKB">
        <authorList>
            <consortium name="EnsemblMetazoa"/>
        </authorList>
    </citation>
    <scope>IDENTIFICATION</scope>
    <source>
        <strain evidence="2">DF5081</strain>
    </source>
</reference>
<feature type="region of interest" description="Disordered" evidence="1">
    <location>
        <begin position="224"/>
        <end position="270"/>
    </location>
</feature>
<name>A0A8R1E1N7_CAEJA</name>
<evidence type="ECO:0000256" key="1">
    <source>
        <dbReference type="SAM" id="MobiDB-lite"/>
    </source>
</evidence>
<dbReference type="AlphaFoldDB" id="A0A8R1E1N7"/>
<organism evidence="2 3">
    <name type="scientific">Caenorhabditis japonica</name>
    <dbReference type="NCBI Taxonomy" id="281687"/>
    <lineage>
        <taxon>Eukaryota</taxon>
        <taxon>Metazoa</taxon>
        <taxon>Ecdysozoa</taxon>
        <taxon>Nematoda</taxon>
        <taxon>Chromadorea</taxon>
        <taxon>Rhabditida</taxon>
        <taxon>Rhabditina</taxon>
        <taxon>Rhabditomorpha</taxon>
        <taxon>Rhabditoidea</taxon>
        <taxon>Rhabditidae</taxon>
        <taxon>Peloderinae</taxon>
        <taxon>Caenorhabditis</taxon>
    </lineage>
</organism>
<feature type="compositionally biased region" description="Polar residues" evidence="1">
    <location>
        <begin position="261"/>
        <end position="270"/>
    </location>
</feature>
<dbReference type="Proteomes" id="UP000005237">
    <property type="component" value="Unassembled WGS sequence"/>
</dbReference>
<dbReference type="OMA" id="WDSFGRE"/>
<keyword evidence="3" id="KW-1185">Reference proteome</keyword>
<sequence>MVSRLTKAMGALSQNDEEPTQERRKSARLNSKNPEMSPPSAKTPDAESVTDGHVHDSGTESDEEELCTITSHQRYDGPLHGFRQYDDYLQSNPPRVSASPAWKRDVDDTESWDSFGRESGIMTGDNDSDTDGVATPTPARRRLRADEDGSPSAGKRGHEDSNPMADHPIAWRLRSFNFPAAERAVKVPVRRIPVHVLINRPPVPSAYRFDVVDSEIEAVELMPPAPAPKRGRRNSHRPSLDFEKMVQTRIEEPASSSSTSGPVTRSQINQ</sequence>